<dbReference type="InterPro" id="IPR011008">
    <property type="entry name" value="Dimeric_a/b-barrel"/>
</dbReference>
<dbReference type="Proteomes" id="UP000683310">
    <property type="component" value="Chromosome"/>
</dbReference>
<dbReference type="RefSeq" id="WP_213556608.1">
    <property type="nucleotide sequence ID" value="NZ_JBHYZU010000223.1"/>
</dbReference>
<accession>A0ABX8CNP5</accession>
<evidence type="ECO:0008006" key="3">
    <source>
        <dbReference type="Google" id="ProtNLM"/>
    </source>
</evidence>
<dbReference type="SUPFAM" id="SSF54909">
    <property type="entry name" value="Dimeric alpha+beta barrel"/>
    <property type="match status" value="1"/>
</dbReference>
<proteinExistence type="predicted"/>
<reference evidence="1 2" key="1">
    <citation type="submission" date="2021-04" db="EMBL/GenBank/DDBJ databases">
        <title>Nocardia tengchongensis.</title>
        <authorList>
            <person name="Zhuang k."/>
            <person name="Ran Y."/>
            <person name="Li W."/>
        </authorList>
    </citation>
    <scope>NUCLEOTIDE SEQUENCE [LARGE SCALE GENOMIC DNA]</scope>
    <source>
        <strain evidence="1 2">CFH S0057</strain>
    </source>
</reference>
<keyword evidence="2" id="KW-1185">Reference proteome</keyword>
<sequence>MKLTYLLWGAELKTNLHDGELRRALARCGVSELQVNIRDEYVAGAELWFCTYDTPVDAIVTLRGVEEPDHIAAILRPLADRLDGFLVDELTPLPPPRADSGTRAEALSRIAILRIPPAMTREQWLESWIGDHTPVALANQASLAYIQNPVLAPMTPGGRVDAIVEELFPMAAMSDPHAYWGSDGDDAELERRCTRMLDSISRFGADRDLDVIPTSRYVYSLR</sequence>
<name>A0ABX8CNP5_9NOCA</name>
<evidence type="ECO:0000313" key="1">
    <source>
        <dbReference type="EMBL" id="QVI20499.1"/>
    </source>
</evidence>
<evidence type="ECO:0000313" key="2">
    <source>
        <dbReference type="Proteomes" id="UP000683310"/>
    </source>
</evidence>
<dbReference type="EMBL" id="CP074371">
    <property type="protein sequence ID" value="QVI20499.1"/>
    <property type="molecule type" value="Genomic_DNA"/>
</dbReference>
<gene>
    <name evidence="1" type="ORF">KHQ06_30755</name>
</gene>
<protein>
    <recommendedName>
        <fullName evidence="3">EthD domain-containing protein</fullName>
    </recommendedName>
</protein>
<organism evidence="1 2">
    <name type="scientific">Nocardia tengchongensis</name>
    <dbReference type="NCBI Taxonomy" id="2055889"/>
    <lineage>
        <taxon>Bacteria</taxon>
        <taxon>Bacillati</taxon>
        <taxon>Actinomycetota</taxon>
        <taxon>Actinomycetes</taxon>
        <taxon>Mycobacteriales</taxon>
        <taxon>Nocardiaceae</taxon>
        <taxon>Nocardia</taxon>
    </lineage>
</organism>